<feature type="domain" description="CDT1 Geminin-binding" evidence="2">
    <location>
        <begin position="144"/>
        <end position="206"/>
    </location>
</feature>
<sequence>MNSNKLIKTQQNNQSQGKEESTRHLSEILGMKYTQIKQPPYQTINFRSLRQRFGLIQDKFPLPLKFEQLLKTMRTIEITYWKKQKPITYEFKTNAFRILQIRQLLKLDIELYQIKIAEKSVQIVPKDVLIQNLPSFKPFVHQLPSVFESRITRVRNILDKLVQTVHENYLHIINQQDFKEQSIKFKIYHPTFDLNLVPDILPLQVPLQIYTEEEKVQLQQIIENTIQYFNKRAVSFMFYHNLINYLLSKIEMNKDKMVKQIHFLMEIQPDFLQITNQKKEQLRVKWIIQINKQSTVENQIHQLKNLFLLI</sequence>
<evidence type="ECO:0000313" key="3">
    <source>
        <dbReference type="EMBL" id="CAD8129971.1"/>
    </source>
</evidence>
<dbReference type="EMBL" id="CAJJDN010000254">
    <property type="protein sequence ID" value="CAD8129971.1"/>
    <property type="molecule type" value="Genomic_DNA"/>
</dbReference>
<feature type="compositionally biased region" description="Polar residues" evidence="1">
    <location>
        <begin position="1"/>
        <end position="16"/>
    </location>
</feature>
<reference evidence="3" key="1">
    <citation type="submission" date="2021-01" db="EMBL/GenBank/DDBJ databases">
        <authorList>
            <consortium name="Genoscope - CEA"/>
            <person name="William W."/>
        </authorList>
    </citation>
    <scope>NUCLEOTIDE SEQUENCE</scope>
</reference>
<protein>
    <recommendedName>
        <fullName evidence="2">CDT1 Geminin-binding domain-containing protein</fullName>
    </recommendedName>
</protein>
<proteinExistence type="predicted"/>
<evidence type="ECO:0000313" key="4">
    <source>
        <dbReference type="Proteomes" id="UP000692954"/>
    </source>
</evidence>
<evidence type="ECO:0000259" key="2">
    <source>
        <dbReference type="Pfam" id="PF08839"/>
    </source>
</evidence>
<feature type="region of interest" description="Disordered" evidence="1">
    <location>
        <begin position="1"/>
        <end position="21"/>
    </location>
</feature>
<evidence type="ECO:0000256" key="1">
    <source>
        <dbReference type="SAM" id="MobiDB-lite"/>
    </source>
</evidence>
<dbReference type="OrthoDB" id="289491at2759"/>
<gene>
    <name evidence="3" type="ORF">PSON_ATCC_30995.1.T2540001</name>
</gene>
<accession>A0A8S1RMV3</accession>
<keyword evidence="4" id="KW-1185">Reference proteome</keyword>
<dbReference type="InterPro" id="IPR014939">
    <property type="entry name" value="CDT1_Gemini-bd-like"/>
</dbReference>
<dbReference type="AlphaFoldDB" id="A0A8S1RMV3"/>
<name>A0A8S1RMV3_9CILI</name>
<dbReference type="Pfam" id="PF08839">
    <property type="entry name" value="CDT1"/>
    <property type="match status" value="1"/>
</dbReference>
<comment type="caution">
    <text evidence="3">The sequence shown here is derived from an EMBL/GenBank/DDBJ whole genome shotgun (WGS) entry which is preliminary data.</text>
</comment>
<organism evidence="3 4">
    <name type="scientific">Paramecium sonneborni</name>
    <dbReference type="NCBI Taxonomy" id="65129"/>
    <lineage>
        <taxon>Eukaryota</taxon>
        <taxon>Sar</taxon>
        <taxon>Alveolata</taxon>
        <taxon>Ciliophora</taxon>
        <taxon>Intramacronucleata</taxon>
        <taxon>Oligohymenophorea</taxon>
        <taxon>Peniculida</taxon>
        <taxon>Parameciidae</taxon>
        <taxon>Paramecium</taxon>
    </lineage>
</organism>
<dbReference type="Proteomes" id="UP000692954">
    <property type="component" value="Unassembled WGS sequence"/>
</dbReference>